<sequence>MASDCEDFQCENLDELDLDNVPGLEPWPKRKRSESFSSQSSLCEVMQGFPLNPDGTTPEGILGITSSLGKHHADDEEDPDPRSPKKPRAASLEGSTSTIAPSERSNSIFSASTIVEIAKEKPYIICPPPLIQDLLVCKNIPYGVQYELSRLVNNGELQYADLDMSKLEELADKTNADAVPKLPEILGRPSRKRDSKFAKEEAAKSPWAEFDRENLVLKEWPTDGCLGFRYPGWHGGKVLLRGILQHIKTNRRRSIAKPAQYMIQLERAELGPSTRFSRRFGSRSFFRLKVSKEVLRDVDFDTFFQRPVILCGDVFRAFYAKDTNAFYFRTNETYNEKTGISPGISSPVSFSIVDFLEWHNPIEHNKNQTLAKYASRFSLGLSNSAPGLSLDSSQVIDIEDVISSSESRSDMTDGAGLINDAALLALHNNFHWPVYPTAIQIRFAGSKGMVSRHHSDRDKEPRIYLRNSQKKIQYPTTPSIDTAKSSIDVLRASNTHATCRLSVETIVNLAENGVPSSVFIDLLKQNGKALLTAFTKWDIPDAMVELYKVVGREGRVMAARRARENIANARVLGYSNRSPEEDSDDEDGLPQDTFSERSSAWWPDEISGSPSTLEETVLNLLASGFTPSKCPILAAKLREVIKSQLLSHIRHLRIDVEMAATAFLIPDPLNILEPGEIFFKSSNRILTTPDGIKSDVVVGDVLLGRNPTKLPGDVQKWKAVFRPELFHLTDVIVLSVKGDRRAADFLAGGPFPFLFWEIYITCWIGDYDGDKGYLIWHPSLVSPFTNPPAKDSQEPENMKERYFAQGIERVSTFLELTKDCTKEEKYRRLLPHLLGALRDTTLVGKYSNYHDCAVYTLGYKHKETIRLAHMFCMVLDASKSGLSVLPNVLRDDAEYNGSLNWKTRLKKKKDSNETFDKDANNHFFSRNLPPFVMDVLCAAAEKEYDELYSLVEKLFQNIETTGRMKVDEDLQRPWQEQLKLCTEQNPHRRRELDKIENHVKQVRQEWETQLRPQGPKHQRFTDLSIELRQDVLRDISRKFHSYPTPEDVGLSQADIQFARASYAYIHDRTQKNGGFTRFPWDVAFRHLCEIKARATETQMPVIDTFYSRAHFK</sequence>
<evidence type="ECO:0000313" key="2">
    <source>
        <dbReference type="Proteomes" id="UP000308600"/>
    </source>
</evidence>
<reference evidence="1 2" key="1">
    <citation type="journal article" date="2019" name="Nat. Ecol. Evol.">
        <title>Megaphylogeny resolves global patterns of mushroom evolution.</title>
        <authorList>
            <person name="Varga T."/>
            <person name="Krizsan K."/>
            <person name="Foldi C."/>
            <person name="Dima B."/>
            <person name="Sanchez-Garcia M."/>
            <person name="Sanchez-Ramirez S."/>
            <person name="Szollosi G.J."/>
            <person name="Szarkandi J.G."/>
            <person name="Papp V."/>
            <person name="Albert L."/>
            <person name="Andreopoulos W."/>
            <person name="Angelini C."/>
            <person name="Antonin V."/>
            <person name="Barry K.W."/>
            <person name="Bougher N.L."/>
            <person name="Buchanan P."/>
            <person name="Buyck B."/>
            <person name="Bense V."/>
            <person name="Catcheside P."/>
            <person name="Chovatia M."/>
            <person name="Cooper J."/>
            <person name="Damon W."/>
            <person name="Desjardin D."/>
            <person name="Finy P."/>
            <person name="Geml J."/>
            <person name="Haridas S."/>
            <person name="Hughes K."/>
            <person name="Justo A."/>
            <person name="Karasinski D."/>
            <person name="Kautmanova I."/>
            <person name="Kiss B."/>
            <person name="Kocsube S."/>
            <person name="Kotiranta H."/>
            <person name="LaButti K.M."/>
            <person name="Lechner B.E."/>
            <person name="Liimatainen K."/>
            <person name="Lipzen A."/>
            <person name="Lukacs Z."/>
            <person name="Mihaltcheva S."/>
            <person name="Morgado L.N."/>
            <person name="Niskanen T."/>
            <person name="Noordeloos M.E."/>
            <person name="Ohm R.A."/>
            <person name="Ortiz-Santana B."/>
            <person name="Ovrebo C."/>
            <person name="Racz N."/>
            <person name="Riley R."/>
            <person name="Savchenko A."/>
            <person name="Shiryaev A."/>
            <person name="Soop K."/>
            <person name="Spirin V."/>
            <person name="Szebenyi C."/>
            <person name="Tomsovsky M."/>
            <person name="Tulloss R.E."/>
            <person name="Uehling J."/>
            <person name="Grigoriev I.V."/>
            <person name="Vagvolgyi C."/>
            <person name="Papp T."/>
            <person name="Martin F.M."/>
            <person name="Miettinen O."/>
            <person name="Hibbett D.S."/>
            <person name="Nagy L.G."/>
        </authorList>
    </citation>
    <scope>NUCLEOTIDE SEQUENCE [LARGE SCALE GENOMIC DNA]</scope>
    <source>
        <strain evidence="1 2">NL-1719</strain>
    </source>
</reference>
<gene>
    <name evidence="1" type="ORF">BDN72DRAFT_785862</name>
</gene>
<dbReference type="EMBL" id="ML208261">
    <property type="protein sequence ID" value="TFK75829.1"/>
    <property type="molecule type" value="Genomic_DNA"/>
</dbReference>
<protein>
    <submittedName>
        <fullName evidence="1">Uncharacterized protein</fullName>
    </submittedName>
</protein>
<name>A0ACD3BDN6_9AGAR</name>
<keyword evidence="2" id="KW-1185">Reference proteome</keyword>
<evidence type="ECO:0000313" key="1">
    <source>
        <dbReference type="EMBL" id="TFK75829.1"/>
    </source>
</evidence>
<accession>A0ACD3BDN6</accession>
<organism evidence="1 2">
    <name type="scientific">Pluteus cervinus</name>
    <dbReference type="NCBI Taxonomy" id="181527"/>
    <lineage>
        <taxon>Eukaryota</taxon>
        <taxon>Fungi</taxon>
        <taxon>Dikarya</taxon>
        <taxon>Basidiomycota</taxon>
        <taxon>Agaricomycotina</taxon>
        <taxon>Agaricomycetes</taxon>
        <taxon>Agaricomycetidae</taxon>
        <taxon>Agaricales</taxon>
        <taxon>Pluteineae</taxon>
        <taxon>Pluteaceae</taxon>
        <taxon>Pluteus</taxon>
    </lineage>
</organism>
<dbReference type="Proteomes" id="UP000308600">
    <property type="component" value="Unassembled WGS sequence"/>
</dbReference>
<proteinExistence type="predicted"/>